<dbReference type="RefSeq" id="WP_269662628.1">
    <property type="nucleotide sequence ID" value="NZ_CP114413.1"/>
</dbReference>
<evidence type="ECO:0000313" key="3">
    <source>
        <dbReference type="EMBL" id="WAZ25144.1"/>
    </source>
</evidence>
<evidence type="ECO:0000259" key="2">
    <source>
        <dbReference type="Pfam" id="PF04213"/>
    </source>
</evidence>
<feature type="signal peptide" evidence="1">
    <location>
        <begin position="1"/>
        <end position="26"/>
    </location>
</feature>
<protein>
    <submittedName>
        <fullName evidence="3">HtaA domain-containing protein</fullName>
    </submittedName>
</protein>
<dbReference type="Pfam" id="PF04213">
    <property type="entry name" value="HtaA"/>
    <property type="match status" value="1"/>
</dbReference>
<reference evidence="3" key="1">
    <citation type="submission" date="2022-12" db="EMBL/GenBank/DDBJ databases">
        <authorList>
            <person name="Ruckert C."/>
            <person name="Busche T."/>
            <person name="Kalinowski J."/>
            <person name="Wittmann C."/>
        </authorList>
    </citation>
    <scope>NUCLEOTIDE SEQUENCE</scope>
    <source>
        <strain evidence="3">DSM 40467</strain>
    </source>
</reference>
<evidence type="ECO:0000313" key="4">
    <source>
        <dbReference type="Proteomes" id="UP001164439"/>
    </source>
</evidence>
<dbReference type="InterPro" id="IPR007331">
    <property type="entry name" value="Htaa"/>
</dbReference>
<organism evidence="3 4">
    <name type="scientific">Streptomyces cinnabarinus</name>
    <dbReference type="NCBI Taxonomy" id="67287"/>
    <lineage>
        <taxon>Bacteria</taxon>
        <taxon>Bacillati</taxon>
        <taxon>Actinomycetota</taxon>
        <taxon>Actinomycetes</taxon>
        <taxon>Kitasatosporales</taxon>
        <taxon>Streptomycetaceae</taxon>
        <taxon>Streptomyces</taxon>
    </lineage>
</organism>
<keyword evidence="1" id="KW-0732">Signal</keyword>
<feature type="domain" description="Htaa" evidence="2">
    <location>
        <begin position="39"/>
        <end position="153"/>
    </location>
</feature>
<feature type="chain" id="PRO_5047509488" evidence="1">
    <location>
        <begin position="27"/>
        <end position="286"/>
    </location>
</feature>
<name>A0ABY7KQJ1_9ACTN</name>
<sequence length="286" mass="28947">MTKRPGAAVVAGGALLALLGQGTAAAQDTEVSGGYVSWTLDTGELTLGGSARPAWLPATSGSADPETGAMDLKLGGTAQLAPAAETAPPLILADLRLHLDGDSGALRTRTAVDGEARELALAEVEPGDTAVRTGGVTWTGLTASLTDEGAALLSRWSGQEFTPGSALGRFDVTVGTGTVAAEPPQATPPTTPPAVVTPPQAIVSAPELSAGSQQTVTGEGFEPGEVLLVAIDQDTRYQVTADEQGRVSREFPVYATTAEGEHTVELYGVSGERRAAAGFGVRTAKS</sequence>
<accession>A0ABY7KQJ1</accession>
<keyword evidence="4" id="KW-1185">Reference proteome</keyword>
<dbReference type="EMBL" id="CP114413">
    <property type="protein sequence ID" value="WAZ25144.1"/>
    <property type="molecule type" value="Genomic_DNA"/>
</dbReference>
<gene>
    <name evidence="3" type="ORF">STRCI_006619</name>
</gene>
<dbReference type="Proteomes" id="UP001164439">
    <property type="component" value="Chromosome"/>
</dbReference>
<evidence type="ECO:0000256" key="1">
    <source>
        <dbReference type="SAM" id="SignalP"/>
    </source>
</evidence>
<proteinExistence type="predicted"/>